<reference evidence="2 3" key="1">
    <citation type="journal article" date="2015" name="Proc. Natl. Acad. Sci. U.S.A.">
        <title>The resurrection genome of Boea hygrometrica: A blueprint for survival of dehydration.</title>
        <authorList>
            <person name="Xiao L."/>
            <person name="Yang G."/>
            <person name="Zhang L."/>
            <person name="Yang X."/>
            <person name="Zhao S."/>
            <person name="Ji Z."/>
            <person name="Zhou Q."/>
            <person name="Hu M."/>
            <person name="Wang Y."/>
            <person name="Chen M."/>
            <person name="Xu Y."/>
            <person name="Jin H."/>
            <person name="Xiao X."/>
            <person name="Hu G."/>
            <person name="Bao F."/>
            <person name="Hu Y."/>
            <person name="Wan P."/>
            <person name="Li L."/>
            <person name="Deng X."/>
            <person name="Kuang T."/>
            <person name="Xiang C."/>
            <person name="Zhu J.K."/>
            <person name="Oliver M.J."/>
            <person name="He Y."/>
        </authorList>
    </citation>
    <scope>NUCLEOTIDE SEQUENCE [LARGE SCALE GENOMIC DNA]</scope>
    <source>
        <strain evidence="3">cv. XS01</strain>
    </source>
</reference>
<dbReference type="EMBL" id="KV016424">
    <property type="protein sequence ID" value="KZV19636.1"/>
    <property type="molecule type" value="Genomic_DNA"/>
</dbReference>
<accession>A0A2Z7ADA5</accession>
<proteinExistence type="predicted"/>
<evidence type="ECO:0000313" key="3">
    <source>
        <dbReference type="Proteomes" id="UP000250235"/>
    </source>
</evidence>
<evidence type="ECO:0000313" key="2">
    <source>
        <dbReference type="EMBL" id="KZV19636.1"/>
    </source>
</evidence>
<name>A0A2Z7ADA5_9LAMI</name>
<dbReference type="Proteomes" id="UP000250235">
    <property type="component" value="Unassembled WGS sequence"/>
</dbReference>
<keyword evidence="3" id="KW-1185">Reference proteome</keyword>
<sequence length="129" mass="14614">MAWMIVVAGMWNGRACWLCTVEDSDVRASDTTGYFALLLKLQILRLDIWRLDCNSPLHLLSCDCIPCRLDIQSAVDCDCAKAKRCRINLCKRHRFAIDISKYQLLDVRASDNTALSSPCWDRSHHAPSG</sequence>
<feature type="signal peptide" evidence="1">
    <location>
        <begin position="1"/>
        <end position="15"/>
    </location>
</feature>
<keyword evidence="1" id="KW-0732">Signal</keyword>
<organism evidence="2 3">
    <name type="scientific">Dorcoceras hygrometricum</name>
    <dbReference type="NCBI Taxonomy" id="472368"/>
    <lineage>
        <taxon>Eukaryota</taxon>
        <taxon>Viridiplantae</taxon>
        <taxon>Streptophyta</taxon>
        <taxon>Embryophyta</taxon>
        <taxon>Tracheophyta</taxon>
        <taxon>Spermatophyta</taxon>
        <taxon>Magnoliopsida</taxon>
        <taxon>eudicotyledons</taxon>
        <taxon>Gunneridae</taxon>
        <taxon>Pentapetalae</taxon>
        <taxon>asterids</taxon>
        <taxon>lamiids</taxon>
        <taxon>Lamiales</taxon>
        <taxon>Gesneriaceae</taxon>
        <taxon>Didymocarpoideae</taxon>
        <taxon>Trichosporeae</taxon>
        <taxon>Loxocarpinae</taxon>
        <taxon>Dorcoceras</taxon>
    </lineage>
</organism>
<gene>
    <name evidence="2" type="ORF">F511_17967</name>
</gene>
<protein>
    <submittedName>
        <fullName evidence="2">Uncharacterized protein</fullName>
    </submittedName>
</protein>
<feature type="chain" id="PRO_5016252069" evidence="1">
    <location>
        <begin position="16"/>
        <end position="129"/>
    </location>
</feature>
<dbReference type="AlphaFoldDB" id="A0A2Z7ADA5"/>
<evidence type="ECO:0000256" key="1">
    <source>
        <dbReference type="SAM" id="SignalP"/>
    </source>
</evidence>